<feature type="signal peptide" evidence="1">
    <location>
        <begin position="1"/>
        <end position="33"/>
    </location>
</feature>
<proteinExistence type="predicted"/>
<sequence length="102" mass="10511">MHSHGRLTNKNTTLQLLTLVTITALALLTPTVAAPVEATADDGVTNGGKTPAAAVAANYGTPHCKSAALLNLCTADNANAYCDATGFHCDFTASCKNVCWCE</sequence>
<dbReference type="Proteomes" id="UP001302602">
    <property type="component" value="Unassembled WGS sequence"/>
</dbReference>
<reference evidence="2" key="1">
    <citation type="journal article" date="2023" name="Mol. Phylogenet. Evol.">
        <title>Genome-scale phylogeny and comparative genomics of the fungal order Sordariales.</title>
        <authorList>
            <person name="Hensen N."/>
            <person name="Bonometti L."/>
            <person name="Westerberg I."/>
            <person name="Brannstrom I.O."/>
            <person name="Guillou S."/>
            <person name="Cros-Aarteil S."/>
            <person name="Calhoun S."/>
            <person name="Haridas S."/>
            <person name="Kuo A."/>
            <person name="Mondo S."/>
            <person name="Pangilinan J."/>
            <person name="Riley R."/>
            <person name="LaButti K."/>
            <person name="Andreopoulos B."/>
            <person name="Lipzen A."/>
            <person name="Chen C."/>
            <person name="Yan M."/>
            <person name="Daum C."/>
            <person name="Ng V."/>
            <person name="Clum A."/>
            <person name="Steindorff A."/>
            <person name="Ohm R.A."/>
            <person name="Martin F."/>
            <person name="Silar P."/>
            <person name="Natvig D.O."/>
            <person name="Lalanne C."/>
            <person name="Gautier V."/>
            <person name="Ament-Velasquez S.L."/>
            <person name="Kruys A."/>
            <person name="Hutchinson M.I."/>
            <person name="Powell A.J."/>
            <person name="Barry K."/>
            <person name="Miller A.N."/>
            <person name="Grigoriev I.V."/>
            <person name="Debuchy R."/>
            <person name="Gladieux P."/>
            <person name="Hiltunen Thoren M."/>
            <person name="Johannesson H."/>
        </authorList>
    </citation>
    <scope>NUCLEOTIDE SEQUENCE</scope>
    <source>
        <strain evidence="2">CBS 731.68</strain>
    </source>
</reference>
<gene>
    <name evidence="2" type="ORF">N657DRAFT_679418</name>
</gene>
<protein>
    <submittedName>
        <fullName evidence="2">Uncharacterized protein</fullName>
    </submittedName>
</protein>
<evidence type="ECO:0000256" key="1">
    <source>
        <dbReference type="SAM" id="SignalP"/>
    </source>
</evidence>
<evidence type="ECO:0000313" key="3">
    <source>
        <dbReference type="Proteomes" id="UP001302602"/>
    </source>
</evidence>
<evidence type="ECO:0000313" key="2">
    <source>
        <dbReference type="EMBL" id="KAK4126507.1"/>
    </source>
</evidence>
<dbReference type="AlphaFoldDB" id="A0AAN6U513"/>
<comment type="caution">
    <text evidence="2">The sequence shown here is derived from an EMBL/GenBank/DDBJ whole genome shotgun (WGS) entry which is preliminary data.</text>
</comment>
<dbReference type="GeneID" id="87832955"/>
<feature type="chain" id="PRO_5042815841" evidence="1">
    <location>
        <begin position="34"/>
        <end position="102"/>
    </location>
</feature>
<dbReference type="EMBL" id="MU853225">
    <property type="protein sequence ID" value="KAK4126507.1"/>
    <property type="molecule type" value="Genomic_DNA"/>
</dbReference>
<keyword evidence="1" id="KW-0732">Signal</keyword>
<organism evidence="2 3">
    <name type="scientific">Parathielavia appendiculata</name>
    <dbReference type="NCBI Taxonomy" id="2587402"/>
    <lineage>
        <taxon>Eukaryota</taxon>
        <taxon>Fungi</taxon>
        <taxon>Dikarya</taxon>
        <taxon>Ascomycota</taxon>
        <taxon>Pezizomycotina</taxon>
        <taxon>Sordariomycetes</taxon>
        <taxon>Sordariomycetidae</taxon>
        <taxon>Sordariales</taxon>
        <taxon>Chaetomiaceae</taxon>
        <taxon>Parathielavia</taxon>
    </lineage>
</organism>
<name>A0AAN6U513_9PEZI</name>
<dbReference type="RefSeq" id="XP_062650278.1">
    <property type="nucleotide sequence ID" value="XM_062796187.1"/>
</dbReference>
<accession>A0AAN6U513</accession>
<reference evidence="2" key="2">
    <citation type="submission" date="2023-05" db="EMBL/GenBank/DDBJ databases">
        <authorList>
            <consortium name="Lawrence Berkeley National Laboratory"/>
            <person name="Steindorff A."/>
            <person name="Hensen N."/>
            <person name="Bonometti L."/>
            <person name="Westerberg I."/>
            <person name="Brannstrom I.O."/>
            <person name="Guillou S."/>
            <person name="Cros-Aarteil S."/>
            <person name="Calhoun S."/>
            <person name="Haridas S."/>
            <person name="Kuo A."/>
            <person name="Mondo S."/>
            <person name="Pangilinan J."/>
            <person name="Riley R."/>
            <person name="Labutti K."/>
            <person name="Andreopoulos B."/>
            <person name="Lipzen A."/>
            <person name="Chen C."/>
            <person name="Yanf M."/>
            <person name="Daum C."/>
            <person name="Ng V."/>
            <person name="Clum A."/>
            <person name="Ohm R."/>
            <person name="Martin F."/>
            <person name="Silar P."/>
            <person name="Natvig D."/>
            <person name="Lalanne C."/>
            <person name="Gautier V."/>
            <person name="Ament-Velasquez S.L."/>
            <person name="Kruys A."/>
            <person name="Hutchinson M.I."/>
            <person name="Powell A.J."/>
            <person name="Barry K."/>
            <person name="Miller A.N."/>
            <person name="Grigoriev I.V."/>
            <person name="Debuchy R."/>
            <person name="Gladieux P."/>
            <person name="Thoren M.H."/>
            <person name="Johannesson H."/>
        </authorList>
    </citation>
    <scope>NUCLEOTIDE SEQUENCE</scope>
    <source>
        <strain evidence="2">CBS 731.68</strain>
    </source>
</reference>
<keyword evidence="3" id="KW-1185">Reference proteome</keyword>